<accession>V3ZXV8</accession>
<dbReference type="CTD" id="20242901"/>
<evidence type="ECO:0000313" key="7">
    <source>
        <dbReference type="EMBL" id="ESO96338.1"/>
    </source>
</evidence>
<keyword evidence="3 6" id="KW-0812">Transmembrane</keyword>
<evidence type="ECO:0000256" key="6">
    <source>
        <dbReference type="RuleBase" id="RU361218"/>
    </source>
</evidence>
<evidence type="ECO:0000256" key="1">
    <source>
        <dbReference type="ARBA" id="ARBA00004141"/>
    </source>
</evidence>
<keyword evidence="4 6" id="KW-1133">Transmembrane helix</keyword>
<dbReference type="KEGG" id="lgi:LOTGIDRAFT_174860"/>
<comment type="similarity">
    <text evidence="2 6">Belongs to the tetraspanin (TM4SF) family.</text>
</comment>
<dbReference type="PANTHER" id="PTHR19282">
    <property type="entry name" value="TETRASPANIN"/>
    <property type="match status" value="1"/>
</dbReference>
<dbReference type="SUPFAM" id="SSF48652">
    <property type="entry name" value="Tetraspanin"/>
    <property type="match status" value="1"/>
</dbReference>
<dbReference type="AlphaFoldDB" id="V3ZXV8"/>
<dbReference type="Proteomes" id="UP000030746">
    <property type="component" value="Unassembled WGS sequence"/>
</dbReference>
<dbReference type="InterPro" id="IPR008952">
    <property type="entry name" value="Tetraspanin_EC2_sf"/>
</dbReference>
<gene>
    <name evidence="7" type="ORF">LOTGIDRAFT_174860</name>
</gene>
<dbReference type="PIRSF" id="PIRSF002419">
    <property type="entry name" value="Tetraspanin"/>
    <property type="match status" value="1"/>
</dbReference>
<sequence length="280" mass="30526">MGSNNCVSNCGRVLLVTLNILFLIIGFVLLLLGILVFAYTPALDYVLAAATSAFEGSISGQATDVTFTADRLLSIIQLFAYILIGLGAFFFIMALLGIIGACCKVKCVLIVYIILMVLLIVAQIALMVIIFSERQVIEPSMKQPMLDMTMKYTGSTGENGETITLNFLMISLSCCGVNNYEDFNSSIESGSWVNKDLKTPLVCCVTPNKSDDSCAKHPDYKNAELNNAEKGCYQALWDYIDDESDLAIGISSAIIILQAILVLFAIYIVYKESKTEVGFS</sequence>
<evidence type="ECO:0000256" key="2">
    <source>
        <dbReference type="ARBA" id="ARBA00006840"/>
    </source>
</evidence>
<dbReference type="OrthoDB" id="6134317at2759"/>
<feature type="transmembrane region" description="Helical" evidence="6">
    <location>
        <begin position="12"/>
        <end position="39"/>
    </location>
</feature>
<evidence type="ECO:0000256" key="3">
    <source>
        <dbReference type="ARBA" id="ARBA00022692"/>
    </source>
</evidence>
<dbReference type="Gene3D" id="1.10.1450.10">
    <property type="entry name" value="Tetraspanin"/>
    <property type="match status" value="1"/>
</dbReference>
<feature type="transmembrane region" description="Helical" evidence="6">
    <location>
        <begin position="246"/>
        <end position="270"/>
    </location>
</feature>
<comment type="subcellular location">
    <subcellularLocation>
        <location evidence="1 6">Membrane</location>
        <topology evidence="1 6">Multi-pass membrane protein</topology>
    </subcellularLocation>
</comment>
<keyword evidence="5 6" id="KW-0472">Membrane</keyword>
<dbReference type="InterPro" id="IPR000301">
    <property type="entry name" value="Tetraspanin_animals"/>
</dbReference>
<dbReference type="GO" id="GO:0005886">
    <property type="term" value="C:plasma membrane"/>
    <property type="evidence" value="ECO:0007669"/>
    <property type="project" value="TreeGrafter"/>
</dbReference>
<dbReference type="HOGENOM" id="CLU_055524_4_0_1"/>
<evidence type="ECO:0000256" key="4">
    <source>
        <dbReference type="ARBA" id="ARBA00022989"/>
    </source>
</evidence>
<dbReference type="OMA" id="WGRYLEK"/>
<proteinExistence type="inferred from homology"/>
<evidence type="ECO:0000313" key="8">
    <source>
        <dbReference type="Proteomes" id="UP000030746"/>
    </source>
</evidence>
<dbReference type="GeneID" id="20242901"/>
<feature type="transmembrane region" description="Helical" evidence="6">
    <location>
        <begin position="78"/>
        <end position="102"/>
    </location>
</feature>
<dbReference type="EMBL" id="KB201480">
    <property type="protein sequence ID" value="ESO96338.1"/>
    <property type="molecule type" value="Genomic_DNA"/>
</dbReference>
<dbReference type="PANTHER" id="PTHR19282:SF551">
    <property type="entry name" value="RE08073P-RELATED"/>
    <property type="match status" value="1"/>
</dbReference>
<feature type="transmembrane region" description="Helical" evidence="6">
    <location>
        <begin position="109"/>
        <end position="131"/>
    </location>
</feature>
<name>V3ZXV8_LOTGI</name>
<evidence type="ECO:0000256" key="5">
    <source>
        <dbReference type="ARBA" id="ARBA00023136"/>
    </source>
</evidence>
<keyword evidence="8" id="KW-1185">Reference proteome</keyword>
<dbReference type="RefSeq" id="XP_009052968.1">
    <property type="nucleotide sequence ID" value="XM_009054720.1"/>
</dbReference>
<dbReference type="InterPro" id="IPR018499">
    <property type="entry name" value="Tetraspanin/Peripherin"/>
</dbReference>
<reference evidence="7 8" key="1">
    <citation type="journal article" date="2013" name="Nature">
        <title>Insights into bilaterian evolution from three spiralian genomes.</title>
        <authorList>
            <person name="Simakov O."/>
            <person name="Marletaz F."/>
            <person name="Cho S.J."/>
            <person name="Edsinger-Gonzales E."/>
            <person name="Havlak P."/>
            <person name="Hellsten U."/>
            <person name="Kuo D.H."/>
            <person name="Larsson T."/>
            <person name="Lv J."/>
            <person name="Arendt D."/>
            <person name="Savage R."/>
            <person name="Osoegawa K."/>
            <person name="de Jong P."/>
            <person name="Grimwood J."/>
            <person name="Chapman J.A."/>
            <person name="Shapiro H."/>
            <person name="Aerts A."/>
            <person name="Otillar R.P."/>
            <person name="Terry A.Y."/>
            <person name="Boore J.L."/>
            <person name="Grigoriev I.V."/>
            <person name="Lindberg D.R."/>
            <person name="Seaver E.C."/>
            <person name="Weisblat D.A."/>
            <person name="Putnam N.H."/>
            <person name="Rokhsar D.S."/>
        </authorList>
    </citation>
    <scope>NUCLEOTIDE SEQUENCE [LARGE SCALE GENOMIC DNA]</scope>
</reference>
<protein>
    <recommendedName>
        <fullName evidence="6">Tetraspanin</fullName>
    </recommendedName>
</protein>
<dbReference type="Pfam" id="PF00335">
    <property type="entry name" value="Tetraspanin"/>
    <property type="match status" value="1"/>
</dbReference>
<organism evidence="7 8">
    <name type="scientific">Lottia gigantea</name>
    <name type="common">Giant owl limpet</name>
    <dbReference type="NCBI Taxonomy" id="225164"/>
    <lineage>
        <taxon>Eukaryota</taxon>
        <taxon>Metazoa</taxon>
        <taxon>Spiralia</taxon>
        <taxon>Lophotrochozoa</taxon>
        <taxon>Mollusca</taxon>
        <taxon>Gastropoda</taxon>
        <taxon>Patellogastropoda</taxon>
        <taxon>Lottioidea</taxon>
        <taxon>Lottiidae</taxon>
        <taxon>Lottia</taxon>
    </lineage>
</organism>